<dbReference type="SMART" id="SM00228">
    <property type="entry name" value="PDZ"/>
    <property type="match status" value="1"/>
</dbReference>
<feature type="domain" description="Peptidase S55" evidence="2">
    <location>
        <begin position="181"/>
        <end position="418"/>
    </location>
</feature>
<dbReference type="AlphaFoldDB" id="A0A1E5G5L2"/>
<dbReference type="Proteomes" id="UP000094296">
    <property type="component" value="Unassembled WGS sequence"/>
</dbReference>
<evidence type="ECO:0000313" key="4">
    <source>
        <dbReference type="Proteomes" id="UP000094296"/>
    </source>
</evidence>
<dbReference type="InterPro" id="IPR014219">
    <property type="entry name" value="SpoIVB"/>
</dbReference>
<dbReference type="InterPro" id="IPR009003">
    <property type="entry name" value="Peptidase_S1_PA"/>
</dbReference>
<reference evidence="3 4" key="1">
    <citation type="submission" date="2016-09" db="EMBL/GenBank/DDBJ databases">
        <title>Draft genome sequence for the type strain of Desulfuribacillus alkaliarsenatis AHT28, an obligately anaerobic, sulfidogenic bacterium isolated from Russian soda lake sediments.</title>
        <authorList>
            <person name="Abin C.A."/>
            <person name="Hollibaugh J.T."/>
        </authorList>
    </citation>
    <scope>NUCLEOTIDE SEQUENCE [LARGE SCALE GENOMIC DNA]</scope>
    <source>
        <strain evidence="3 4">AHT28</strain>
    </source>
</reference>
<dbReference type="Pfam" id="PF17820">
    <property type="entry name" value="PDZ_6"/>
    <property type="match status" value="1"/>
</dbReference>
<dbReference type="STRING" id="766136.BHF68_01920"/>
<accession>A0A1E5G5L2</accession>
<sequence length="418" mass="45584">MYRKTKKIIGLILAIVVVTGALSTPFQEFSSIPLQLRLFEGQMANLNVSSLIETVLDDNQEVIAVSGTEIQTLRTGMTDITFKLFGLLPIKRVQVQVLPETKLYPGGHSIGVKLKSEGVMVVGFYLVDVEDKKVSPGEQANLRVGDYILSINGQKVSDVSSITNFVDGNRKLEMEVKRNDRIFTTTVEPQLDSKTNNHRLGLYIRDSAAGVGTLTFYDPKTNMYGALGHVITDMDTGQPIEVGSGEIFSSRVTSIDKGQKGKPGEKKCTIGSDSDRLGNILANNSLGIYGKLTDIPNDYFGDAPLPIALAHDVKTGPAHIYTVVKGEKVERFDIEIVNVIPQRFSSTKGMVIRVTDERLLAITGGIIQGMSGSPIIQDGKIVGAVTHVFVNDPTMGYGCYIEWMLKEAIENKDINKAA</sequence>
<protein>
    <submittedName>
        <fullName evidence="3">SpoIVB peptidase</fullName>
    </submittedName>
</protein>
<dbReference type="SUPFAM" id="SSF50494">
    <property type="entry name" value="Trypsin-like serine proteases"/>
    <property type="match status" value="1"/>
</dbReference>
<proteinExistence type="predicted"/>
<evidence type="ECO:0000313" key="3">
    <source>
        <dbReference type="EMBL" id="OEF98456.1"/>
    </source>
</evidence>
<keyword evidence="4" id="KW-1185">Reference proteome</keyword>
<dbReference type="NCBIfam" id="TIGR02860">
    <property type="entry name" value="spore_IV_B"/>
    <property type="match status" value="1"/>
</dbReference>
<evidence type="ECO:0000259" key="2">
    <source>
        <dbReference type="PROSITE" id="PS51494"/>
    </source>
</evidence>
<dbReference type="InterPro" id="IPR041489">
    <property type="entry name" value="PDZ_6"/>
</dbReference>
<dbReference type="Gene3D" id="2.30.42.10">
    <property type="match status" value="1"/>
</dbReference>
<comment type="caution">
    <text evidence="3">The sequence shown here is derived from an EMBL/GenBank/DDBJ whole genome shotgun (WGS) entry which is preliminary data.</text>
</comment>
<dbReference type="PROSITE" id="PS51494">
    <property type="entry name" value="SPOIVB"/>
    <property type="match status" value="1"/>
</dbReference>
<dbReference type="PROSITE" id="PS50106">
    <property type="entry name" value="PDZ"/>
    <property type="match status" value="1"/>
</dbReference>
<dbReference type="InterPro" id="IPR001478">
    <property type="entry name" value="PDZ"/>
</dbReference>
<dbReference type="Pfam" id="PF05580">
    <property type="entry name" value="Peptidase_S55"/>
    <property type="match status" value="1"/>
</dbReference>
<organism evidence="3 4">
    <name type="scientific">Desulfuribacillus alkaliarsenatis</name>
    <dbReference type="NCBI Taxonomy" id="766136"/>
    <lineage>
        <taxon>Bacteria</taxon>
        <taxon>Bacillati</taxon>
        <taxon>Bacillota</taxon>
        <taxon>Desulfuribacillia</taxon>
        <taxon>Desulfuribacillales</taxon>
        <taxon>Desulfuribacillaceae</taxon>
        <taxon>Desulfuribacillus</taxon>
    </lineage>
</organism>
<dbReference type="InterPro" id="IPR008763">
    <property type="entry name" value="Peptidase_S55"/>
</dbReference>
<dbReference type="OrthoDB" id="9765242at2"/>
<name>A0A1E5G5L2_9FIRM</name>
<evidence type="ECO:0000259" key="1">
    <source>
        <dbReference type="PROSITE" id="PS50106"/>
    </source>
</evidence>
<dbReference type="SUPFAM" id="SSF50156">
    <property type="entry name" value="PDZ domain-like"/>
    <property type="match status" value="1"/>
</dbReference>
<dbReference type="EMBL" id="MIJE01000001">
    <property type="protein sequence ID" value="OEF98456.1"/>
    <property type="molecule type" value="Genomic_DNA"/>
</dbReference>
<dbReference type="InterPro" id="IPR036034">
    <property type="entry name" value="PDZ_sf"/>
</dbReference>
<dbReference type="RefSeq" id="WP_069641948.1">
    <property type="nucleotide sequence ID" value="NZ_MIJE01000001.1"/>
</dbReference>
<feature type="domain" description="PDZ" evidence="1">
    <location>
        <begin position="109"/>
        <end position="180"/>
    </location>
</feature>
<gene>
    <name evidence="3" type="ORF">BHF68_01920</name>
</gene>